<dbReference type="EMBL" id="JBHSOH010000007">
    <property type="protein sequence ID" value="MFC5848322.1"/>
    <property type="molecule type" value="Genomic_DNA"/>
</dbReference>
<evidence type="ECO:0000313" key="4">
    <source>
        <dbReference type="EMBL" id="MFC5848322.1"/>
    </source>
</evidence>
<gene>
    <name evidence="4" type="ORF">ACFPQ6_08370</name>
</gene>
<reference evidence="5" key="1">
    <citation type="journal article" date="2019" name="Int. J. Syst. Evol. Microbiol.">
        <title>The Global Catalogue of Microorganisms (GCM) 10K type strain sequencing project: providing services to taxonomists for standard genome sequencing and annotation.</title>
        <authorList>
            <consortium name="The Broad Institute Genomics Platform"/>
            <consortium name="The Broad Institute Genome Sequencing Center for Infectious Disease"/>
            <person name="Wu L."/>
            <person name="Ma J."/>
        </authorList>
    </citation>
    <scope>NUCLEOTIDE SEQUENCE [LARGE SCALE GENOMIC DNA]</scope>
    <source>
        <strain evidence="5">CGMCC 1.15053</strain>
    </source>
</reference>
<evidence type="ECO:0000256" key="1">
    <source>
        <dbReference type="ARBA" id="ARBA00023125"/>
    </source>
</evidence>
<protein>
    <submittedName>
        <fullName evidence="4">TetR/AcrR family transcriptional regulator</fullName>
    </submittedName>
</protein>
<dbReference type="Pfam" id="PF00440">
    <property type="entry name" value="TetR_N"/>
    <property type="match status" value="1"/>
</dbReference>
<feature type="DNA-binding region" description="H-T-H motif" evidence="2">
    <location>
        <begin position="25"/>
        <end position="44"/>
    </location>
</feature>
<dbReference type="RefSeq" id="WP_380048270.1">
    <property type="nucleotide sequence ID" value="NZ_JBHSOH010000007.1"/>
</dbReference>
<comment type="caution">
    <text evidence="4">The sequence shown here is derived from an EMBL/GenBank/DDBJ whole genome shotgun (WGS) entry which is preliminary data.</text>
</comment>
<dbReference type="SUPFAM" id="SSF46689">
    <property type="entry name" value="Homeodomain-like"/>
    <property type="match status" value="1"/>
</dbReference>
<accession>A0ABW1DI25</accession>
<sequence length="198" mass="22309">MRRTRRDWLTLGETLLRDEGEQALTLERLCREMRLTRGSFYHHFGGTEAYRQALLHGWQERLTEEVILELPAERGGTDLLALLGQRVARLDHRLDLAFRAWSLRDEGVRAVMEAVDARRIALLTELHAHLGHERPEDLARLDYASFVGMQALGWLPQDLLLQRLQSQATGLLAQEIVTGGGEGAAVSPHALPDGPLPR</sequence>
<keyword evidence="1 2" id="KW-0238">DNA-binding</keyword>
<organism evidence="4 5">
    <name type="scientific">Deinococcus petrolearius</name>
    <dbReference type="NCBI Taxonomy" id="1751295"/>
    <lineage>
        <taxon>Bacteria</taxon>
        <taxon>Thermotogati</taxon>
        <taxon>Deinococcota</taxon>
        <taxon>Deinococci</taxon>
        <taxon>Deinococcales</taxon>
        <taxon>Deinococcaceae</taxon>
        <taxon>Deinococcus</taxon>
    </lineage>
</organism>
<evidence type="ECO:0000256" key="2">
    <source>
        <dbReference type="PROSITE-ProRule" id="PRU00335"/>
    </source>
</evidence>
<name>A0ABW1DI25_9DEIO</name>
<dbReference type="Gene3D" id="1.10.357.10">
    <property type="entry name" value="Tetracycline Repressor, domain 2"/>
    <property type="match status" value="1"/>
</dbReference>
<dbReference type="InterPro" id="IPR001647">
    <property type="entry name" value="HTH_TetR"/>
</dbReference>
<dbReference type="InterPro" id="IPR009057">
    <property type="entry name" value="Homeodomain-like_sf"/>
</dbReference>
<evidence type="ECO:0000313" key="5">
    <source>
        <dbReference type="Proteomes" id="UP001595979"/>
    </source>
</evidence>
<evidence type="ECO:0000259" key="3">
    <source>
        <dbReference type="PROSITE" id="PS50977"/>
    </source>
</evidence>
<dbReference type="Proteomes" id="UP001595979">
    <property type="component" value="Unassembled WGS sequence"/>
</dbReference>
<keyword evidence="5" id="KW-1185">Reference proteome</keyword>
<feature type="domain" description="HTH tetR-type" evidence="3">
    <location>
        <begin position="2"/>
        <end position="62"/>
    </location>
</feature>
<dbReference type="PROSITE" id="PS50977">
    <property type="entry name" value="HTH_TETR_2"/>
    <property type="match status" value="1"/>
</dbReference>
<proteinExistence type="predicted"/>